<evidence type="ECO:0000313" key="4">
    <source>
        <dbReference type="Proteomes" id="UP001302429"/>
    </source>
</evidence>
<keyword evidence="1" id="KW-0472">Membrane</keyword>
<dbReference type="InterPro" id="IPR007039">
    <property type="entry name" value="TrbC/VirB2"/>
</dbReference>
<evidence type="ECO:0000256" key="2">
    <source>
        <dbReference type="SAM" id="SignalP"/>
    </source>
</evidence>
<dbReference type="Proteomes" id="UP001302429">
    <property type="component" value="Plasmid unnamed"/>
</dbReference>
<accession>A0AA97I2S9</accession>
<protein>
    <submittedName>
        <fullName evidence="3">TrbC/VirB2 family protein</fullName>
    </submittedName>
</protein>
<organism evidence="3 4">
    <name type="scientific">Alterisphingorhabdus coralli</name>
    <dbReference type="NCBI Taxonomy" id="3071408"/>
    <lineage>
        <taxon>Bacteria</taxon>
        <taxon>Pseudomonadati</taxon>
        <taxon>Pseudomonadota</taxon>
        <taxon>Alphaproteobacteria</taxon>
        <taxon>Sphingomonadales</taxon>
        <taxon>Sphingomonadaceae</taxon>
        <taxon>Alterisphingorhabdus (ex Yan et al. 2024)</taxon>
    </lineage>
</organism>
<feature type="transmembrane region" description="Helical" evidence="1">
    <location>
        <begin position="76"/>
        <end position="97"/>
    </location>
</feature>
<keyword evidence="1" id="KW-1133">Transmembrane helix</keyword>
<keyword evidence="1" id="KW-0812">Transmembrane</keyword>
<keyword evidence="2" id="KW-0732">Signal</keyword>
<dbReference type="KEGG" id="acoa:RB602_15250"/>
<keyword evidence="4" id="KW-1185">Reference proteome</keyword>
<feature type="signal peptide" evidence="2">
    <location>
        <begin position="1"/>
        <end position="28"/>
    </location>
</feature>
<evidence type="ECO:0000313" key="3">
    <source>
        <dbReference type="EMBL" id="WOE76740.1"/>
    </source>
</evidence>
<gene>
    <name evidence="3" type="ORF">RB602_15250</name>
</gene>
<sequence>MKYHLSKSARRLALLAMLMFGMTSPAFAAGGLANVENFIQQIINFLTGPFGIGIATLAVIFAGLGVMFNRLDIAMFMRIIAGIALVFGSAWMVNLLVGG</sequence>
<dbReference type="Pfam" id="PF04956">
    <property type="entry name" value="TrbC"/>
    <property type="match status" value="1"/>
</dbReference>
<name>A0AA97I2S9_9SPHN</name>
<proteinExistence type="predicted"/>
<dbReference type="RefSeq" id="WP_317084689.1">
    <property type="nucleotide sequence ID" value="NZ_CP136595.1"/>
</dbReference>
<feature type="transmembrane region" description="Helical" evidence="1">
    <location>
        <begin position="38"/>
        <end position="64"/>
    </location>
</feature>
<evidence type="ECO:0000256" key="1">
    <source>
        <dbReference type="SAM" id="Phobius"/>
    </source>
</evidence>
<reference evidence="3 4" key="1">
    <citation type="submission" date="2023-10" db="EMBL/GenBank/DDBJ databases">
        <title>Complete genome sequence of a Sphingomonadaceae bacterium.</title>
        <authorList>
            <person name="Yan C."/>
        </authorList>
    </citation>
    <scope>NUCLEOTIDE SEQUENCE [LARGE SCALE GENOMIC DNA]</scope>
    <source>
        <strain evidence="3 4">SCSIO 66989</strain>
        <plasmid evidence="3 4">unnamed</plasmid>
    </source>
</reference>
<feature type="chain" id="PRO_5041659576" evidence="2">
    <location>
        <begin position="29"/>
        <end position="99"/>
    </location>
</feature>
<dbReference type="AlphaFoldDB" id="A0AA97I2S9"/>
<geneLocation type="plasmid" evidence="3 4">
    <name>unnamed</name>
</geneLocation>
<keyword evidence="3" id="KW-0614">Plasmid</keyword>
<dbReference type="EMBL" id="CP136595">
    <property type="protein sequence ID" value="WOE76740.1"/>
    <property type="molecule type" value="Genomic_DNA"/>
</dbReference>